<dbReference type="GO" id="GO:0004659">
    <property type="term" value="F:prenyltransferase activity"/>
    <property type="evidence" value="ECO:0007669"/>
    <property type="project" value="InterPro"/>
</dbReference>
<dbReference type="Proteomes" id="UP000222106">
    <property type="component" value="Unassembled WGS sequence"/>
</dbReference>
<protein>
    <submittedName>
        <fullName evidence="8">Geranylgeranyl diphosphate synthase type II</fullName>
    </submittedName>
</protein>
<evidence type="ECO:0000256" key="7">
    <source>
        <dbReference type="RuleBase" id="RU004466"/>
    </source>
</evidence>
<evidence type="ECO:0000256" key="2">
    <source>
        <dbReference type="ARBA" id="ARBA00006706"/>
    </source>
</evidence>
<dbReference type="SFLD" id="SFLDS00005">
    <property type="entry name" value="Isoprenoid_Synthase_Type_I"/>
    <property type="match status" value="1"/>
</dbReference>
<evidence type="ECO:0000256" key="6">
    <source>
        <dbReference type="ARBA" id="ARBA00023229"/>
    </source>
</evidence>
<evidence type="ECO:0000313" key="9">
    <source>
        <dbReference type="Proteomes" id="UP000222106"/>
    </source>
</evidence>
<dbReference type="EMBL" id="PDJI01000004">
    <property type="protein sequence ID" value="PFG39137.1"/>
    <property type="molecule type" value="Genomic_DNA"/>
</dbReference>
<keyword evidence="9" id="KW-1185">Reference proteome</keyword>
<reference evidence="8 9" key="1">
    <citation type="submission" date="2017-10" db="EMBL/GenBank/DDBJ databases">
        <title>Sequencing the genomes of 1000 actinobacteria strains.</title>
        <authorList>
            <person name="Klenk H.-P."/>
        </authorList>
    </citation>
    <scope>NUCLEOTIDE SEQUENCE [LARGE SCALE GENOMIC DNA]</scope>
    <source>
        <strain evidence="8 9">DSM 21838</strain>
    </source>
</reference>
<evidence type="ECO:0000256" key="5">
    <source>
        <dbReference type="ARBA" id="ARBA00022842"/>
    </source>
</evidence>
<dbReference type="PANTHER" id="PTHR43281">
    <property type="entry name" value="FARNESYL DIPHOSPHATE SYNTHASE"/>
    <property type="match status" value="1"/>
</dbReference>
<dbReference type="OrthoDB" id="4497239at2"/>
<dbReference type="PANTHER" id="PTHR43281:SF1">
    <property type="entry name" value="FARNESYL DIPHOSPHATE SYNTHASE"/>
    <property type="match status" value="1"/>
</dbReference>
<evidence type="ECO:0000256" key="4">
    <source>
        <dbReference type="ARBA" id="ARBA00022723"/>
    </source>
</evidence>
<dbReference type="SUPFAM" id="SSF48576">
    <property type="entry name" value="Terpenoid synthases"/>
    <property type="match status" value="1"/>
</dbReference>
<evidence type="ECO:0000256" key="1">
    <source>
        <dbReference type="ARBA" id="ARBA00001946"/>
    </source>
</evidence>
<comment type="cofactor">
    <cofactor evidence="1">
        <name>Mg(2+)</name>
        <dbReference type="ChEBI" id="CHEBI:18420"/>
    </cofactor>
</comment>
<dbReference type="AlphaFoldDB" id="A0A2A9EJ81"/>
<keyword evidence="5" id="KW-0460">Magnesium</keyword>
<name>A0A2A9EJ81_9MICO</name>
<dbReference type="GO" id="GO:0046872">
    <property type="term" value="F:metal ion binding"/>
    <property type="evidence" value="ECO:0007669"/>
    <property type="project" value="UniProtKB-KW"/>
</dbReference>
<proteinExistence type="inferred from homology"/>
<dbReference type="InterPro" id="IPR008949">
    <property type="entry name" value="Isoprenoid_synthase_dom_sf"/>
</dbReference>
<dbReference type="Pfam" id="PF00348">
    <property type="entry name" value="polyprenyl_synt"/>
    <property type="match status" value="1"/>
</dbReference>
<dbReference type="InterPro" id="IPR000092">
    <property type="entry name" value="Polyprenyl_synt"/>
</dbReference>
<keyword evidence="6" id="KW-0414">Isoprene biosynthesis</keyword>
<gene>
    <name evidence="8" type="ORF">ATJ97_1632</name>
</gene>
<organism evidence="8 9">
    <name type="scientific">Georgenia soli</name>
    <dbReference type="NCBI Taxonomy" id="638953"/>
    <lineage>
        <taxon>Bacteria</taxon>
        <taxon>Bacillati</taxon>
        <taxon>Actinomycetota</taxon>
        <taxon>Actinomycetes</taxon>
        <taxon>Micrococcales</taxon>
        <taxon>Bogoriellaceae</taxon>
        <taxon>Georgenia</taxon>
    </lineage>
</organism>
<comment type="similarity">
    <text evidence="2 7">Belongs to the FPP/GGPP synthase family.</text>
</comment>
<keyword evidence="4" id="KW-0479">Metal-binding</keyword>
<dbReference type="GO" id="GO:0008299">
    <property type="term" value="P:isoprenoid biosynthetic process"/>
    <property type="evidence" value="ECO:0007669"/>
    <property type="project" value="UniProtKB-KW"/>
</dbReference>
<sequence>MCFTGLVHTDEHASVTGARGSPATAARVRTLLAEEVGARRGAGEAGEWGHLVWDEIGRLVDGGKHLRAQLLLRTHDAFGGTRHDAAVRAAAGIEMLHGAFLLHDDLIDGDTVRRGTPNLAAIARERALLAGADVAVAQRWCEVVAVLAGDLALGLAHHLFATAELPAREALAVQRTVSRTLGTTVMGELGDVALELGLLPADAGSVRAVARGKTAAYSFACPLVLGAVVAGAPGRSEDDLWAVGECLGVAYQIVDDVREVLVDRARRSDLRRGKVTTLVERASLHPGWSAVEHLWGDPALDDAGAAVLRHFFVDSGAVAAGAAEVRELLAQACLRAQVLPRDVTRVVEKFAATVEDLLGDAVRGAAEPVQ</sequence>
<dbReference type="InterPro" id="IPR033749">
    <property type="entry name" value="Polyprenyl_synt_CS"/>
</dbReference>
<comment type="caution">
    <text evidence="8">The sequence shown here is derived from an EMBL/GenBank/DDBJ whole genome shotgun (WGS) entry which is preliminary data.</text>
</comment>
<evidence type="ECO:0000313" key="8">
    <source>
        <dbReference type="EMBL" id="PFG39137.1"/>
    </source>
</evidence>
<accession>A0A2A9EJ81</accession>
<dbReference type="Gene3D" id="1.10.600.10">
    <property type="entry name" value="Farnesyl Diphosphate Synthase"/>
    <property type="match status" value="1"/>
</dbReference>
<keyword evidence="3 7" id="KW-0808">Transferase</keyword>
<dbReference type="PROSITE" id="PS00723">
    <property type="entry name" value="POLYPRENYL_SYNTHASE_1"/>
    <property type="match status" value="1"/>
</dbReference>
<evidence type="ECO:0000256" key="3">
    <source>
        <dbReference type="ARBA" id="ARBA00022679"/>
    </source>
</evidence>